<dbReference type="EMBL" id="HBGG01023314">
    <property type="protein sequence ID" value="CAD9209880.1"/>
    <property type="molecule type" value="Transcribed_RNA"/>
</dbReference>
<dbReference type="UniPathway" id="UPA00232"/>
<evidence type="ECO:0000259" key="10">
    <source>
        <dbReference type="Pfam" id="PF08511"/>
    </source>
</evidence>
<evidence type="ECO:0000256" key="3">
    <source>
        <dbReference type="ARBA" id="ARBA00010766"/>
    </source>
</evidence>
<dbReference type="InterPro" id="IPR012762">
    <property type="entry name" value="Ubiq_biosynth_COQ9"/>
</dbReference>
<feature type="compositionally biased region" description="Polar residues" evidence="9">
    <location>
        <begin position="292"/>
        <end position="303"/>
    </location>
</feature>
<dbReference type="GO" id="GO:0006744">
    <property type="term" value="P:ubiquinone biosynthetic process"/>
    <property type="evidence" value="ECO:0007669"/>
    <property type="project" value="UniProtKB-UniRule"/>
</dbReference>
<dbReference type="Pfam" id="PF21392">
    <property type="entry name" value="COQ9_N"/>
    <property type="match status" value="1"/>
</dbReference>
<keyword evidence="7 8" id="KW-0496">Mitochondrion</keyword>
<dbReference type="PANTHER" id="PTHR21427">
    <property type="entry name" value="UBIQUINONE BIOSYNTHESIS PROTEIN COQ9, MITOCHONDRIAL"/>
    <property type="match status" value="1"/>
</dbReference>
<keyword evidence="6 8" id="KW-0446">Lipid-binding</keyword>
<comment type="pathway">
    <text evidence="2 8">Cofactor biosynthesis; ubiquinone biosynthesis.</text>
</comment>
<evidence type="ECO:0000256" key="6">
    <source>
        <dbReference type="ARBA" id="ARBA00023121"/>
    </source>
</evidence>
<evidence type="ECO:0000256" key="4">
    <source>
        <dbReference type="ARBA" id="ARBA00022688"/>
    </source>
</evidence>
<feature type="domain" description="Ubiquinone biosynthesis protein COQ9 HTH" evidence="11">
    <location>
        <begin position="98"/>
        <end position="126"/>
    </location>
</feature>
<sequence length="328" mass="35555">MSSSVATRCAWRLLVRPSTAAASCHAGLWQAQASLVDRDNGSNQPGSQPALLRTISAAAVATPPSLKSRCFSTAGEEALGATSRDEREDARKEESSDGVKARLLSAAMNHVKAHGWTQAAIVAGAKDIGLSPAIGGVLERGESELVEYHIERQNEDFVGKLQGMAEELHGMRMQQKMFTAVKMRLEMNIPHIDAWPQALGVLAQPHNAPHALTLLTNLVDDIWYALGDKSVDMNWYTKRGLLAGVYVSTELYMLTDSSPDFYDTWEALQRRLDDVHAAGGAARELSRRLEQMFSNAGHSSQGASKPHTDGEPKAPSSTQSTNEPHKAT</sequence>
<comment type="function">
    <text evidence="8">Membrane-associated protein that warps the membrane surface to access and bind aromatic isoprenes with high specificity, including ubiquinone (CoQ) isoprene intermediates and presents them directly to Coq7, therefore facilitating the Coq7-mediated hydroxylase step. Participates in the biosynthesis of coenzyme Q, also named ubiquinone, an essential lipid-soluble electron transporter for aerobic cellular respiration.</text>
</comment>
<dbReference type="AlphaFoldDB" id="A0A7S1SXN5"/>
<feature type="region of interest" description="Disordered" evidence="9">
    <location>
        <begin position="77"/>
        <end position="98"/>
    </location>
</feature>
<dbReference type="GO" id="GO:0005743">
    <property type="term" value="C:mitochondrial inner membrane"/>
    <property type="evidence" value="ECO:0007669"/>
    <property type="project" value="TreeGrafter"/>
</dbReference>
<dbReference type="InterPro" id="IPR048674">
    <property type="entry name" value="COQ9_HTH"/>
</dbReference>
<dbReference type="FunFam" id="1.10.357.10:FF:000004">
    <property type="entry name" value="Ubiquinone biosynthesis protein COQ9, mitochondrial"/>
    <property type="match status" value="1"/>
</dbReference>
<keyword evidence="4 8" id="KW-0831">Ubiquinone biosynthesis</keyword>
<feature type="domain" description="COQ9 C-terminal" evidence="10">
    <location>
        <begin position="208"/>
        <end position="278"/>
    </location>
</feature>
<feature type="region of interest" description="Disordered" evidence="9">
    <location>
        <begin position="289"/>
        <end position="328"/>
    </location>
</feature>
<proteinExistence type="inferred from homology"/>
<comment type="subcellular location">
    <subcellularLocation>
        <location evidence="1 8">Mitochondrion</location>
    </subcellularLocation>
</comment>
<keyword evidence="5" id="KW-0809">Transit peptide</keyword>
<evidence type="ECO:0000256" key="7">
    <source>
        <dbReference type="ARBA" id="ARBA00023128"/>
    </source>
</evidence>
<dbReference type="PANTHER" id="PTHR21427:SF19">
    <property type="entry name" value="UBIQUINONE BIOSYNTHESIS PROTEIN COQ9, MITOCHONDRIAL"/>
    <property type="match status" value="1"/>
</dbReference>
<dbReference type="NCBIfam" id="TIGR02396">
    <property type="entry name" value="diverge_rpsU"/>
    <property type="match status" value="1"/>
</dbReference>
<evidence type="ECO:0000259" key="11">
    <source>
        <dbReference type="Pfam" id="PF21392"/>
    </source>
</evidence>
<gene>
    <name evidence="12" type="ORF">TCHU04912_LOCUS12119</name>
</gene>
<evidence type="ECO:0000256" key="5">
    <source>
        <dbReference type="ARBA" id="ARBA00022946"/>
    </source>
</evidence>
<feature type="compositionally biased region" description="Basic and acidic residues" evidence="9">
    <location>
        <begin position="83"/>
        <end position="98"/>
    </location>
</feature>
<dbReference type="Pfam" id="PF08511">
    <property type="entry name" value="COQ9"/>
    <property type="match status" value="1"/>
</dbReference>
<evidence type="ECO:0000256" key="1">
    <source>
        <dbReference type="ARBA" id="ARBA00004173"/>
    </source>
</evidence>
<dbReference type="Gene3D" id="1.10.357.10">
    <property type="entry name" value="Tetracycline Repressor, domain 2"/>
    <property type="match status" value="1"/>
</dbReference>
<comment type="similarity">
    <text evidence="3 8">Belongs to the COQ9 family.</text>
</comment>
<dbReference type="GO" id="GO:0008289">
    <property type="term" value="F:lipid binding"/>
    <property type="evidence" value="ECO:0007669"/>
    <property type="project" value="UniProtKB-UniRule"/>
</dbReference>
<evidence type="ECO:0000256" key="2">
    <source>
        <dbReference type="ARBA" id="ARBA00004749"/>
    </source>
</evidence>
<reference evidence="12" key="1">
    <citation type="submission" date="2021-01" db="EMBL/GenBank/DDBJ databases">
        <authorList>
            <person name="Corre E."/>
            <person name="Pelletier E."/>
            <person name="Niang G."/>
            <person name="Scheremetjew M."/>
            <person name="Finn R."/>
            <person name="Kale V."/>
            <person name="Holt S."/>
            <person name="Cochrane G."/>
            <person name="Meng A."/>
            <person name="Brown T."/>
            <person name="Cohen L."/>
        </authorList>
    </citation>
    <scope>NUCLEOTIDE SEQUENCE</scope>
    <source>
        <strain evidence="12">PLY429</strain>
    </source>
</reference>
<name>A0A7S1SXN5_9CHLO</name>
<protein>
    <recommendedName>
        <fullName evidence="8">Ubiquinone biosynthesis protein</fullName>
    </recommendedName>
</protein>
<dbReference type="InterPro" id="IPR013718">
    <property type="entry name" value="COQ9_C"/>
</dbReference>
<evidence type="ECO:0000256" key="8">
    <source>
        <dbReference type="RuleBase" id="RU366063"/>
    </source>
</evidence>
<evidence type="ECO:0000313" key="12">
    <source>
        <dbReference type="EMBL" id="CAD9209880.1"/>
    </source>
</evidence>
<accession>A0A7S1SXN5</accession>
<evidence type="ECO:0000256" key="9">
    <source>
        <dbReference type="SAM" id="MobiDB-lite"/>
    </source>
</evidence>
<organism evidence="12">
    <name type="scientific">Tetraselmis chuii</name>
    <dbReference type="NCBI Taxonomy" id="63592"/>
    <lineage>
        <taxon>Eukaryota</taxon>
        <taxon>Viridiplantae</taxon>
        <taxon>Chlorophyta</taxon>
        <taxon>core chlorophytes</taxon>
        <taxon>Chlorodendrophyceae</taxon>
        <taxon>Chlorodendrales</taxon>
        <taxon>Chlorodendraceae</taxon>
        <taxon>Tetraselmis</taxon>
    </lineage>
</organism>